<evidence type="ECO:0000256" key="2">
    <source>
        <dbReference type="ARBA" id="ARBA00022837"/>
    </source>
</evidence>
<organism evidence="6">
    <name type="scientific">Aphanomyces astaci</name>
    <name type="common">Crayfish plague agent</name>
    <dbReference type="NCBI Taxonomy" id="112090"/>
    <lineage>
        <taxon>Eukaryota</taxon>
        <taxon>Sar</taxon>
        <taxon>Stramenopiles</taxon>
        <taxon>Oomycota</taxon>
        <taxon>Saprolegniomycetes</taxon>
        <taxon>Saprolegniales</taxon>
        <taxon>Verrucalvaceae</taxon>
        <taxon>Aphanomyces</taxon>
    </lineage>
</organism>
<dbReference type="GO" id="GO:0005509">
    <property type="term" value="F:calcium ion binding"/>
    <property type="evidence" value="ECO:0007669"/>
    <property type="project" value="InterPro"/>
</dbReference>
<dbReference type="Pfam" id="PF13202">
    <property type="entry name" value="EF-hand_5"/>
    <property type="match status" value="2"/>
</dbReference>
<dbReference type="InterPro" id="IPR002048">
    <property type="entry name" value="EF_hand_dom"/>
</dbReference>
<keyword evidence="1" id="KW-0677">Repeat</keyword>
<dbReference type="InterPro" id="IPR011992">
    <property type="entry name" value="EF-hand-dom_pair"/>
</dbReference>
<dbReference type="SUPFAM" id="SSF50978">
    <property type="entry name" value="WD40 repeat-like"/>
    <property type="match status" value="2"/>
</dbReference>
<feature type="domain" description="EF-hand" evidence="5">
    <location>
        <begin position="1509"/>
        <end position="1544"/>
    </location>
</feature>
<feature type="region of interest" description="Disordered" evidence="4">
    <location>
        <begin position="1597"/>
        <end position="1623"/>
    </location>
</feature>
<feature type="compositionally biased region" description="Basic and acidic residues" evidence="4">
    <location>
        <begin position="1414"/>
        <end position="1430"/>
    </location>
</feature>
<feature type="compositionally biased region" description="Low complexity" evidence="4">
    <location>
        <begin position="987"/>
        <end position="996"/>
    </location>
</feature>
<dbReference type="Gene3D" id="2.130.10.10">
    <property type="entry name" value="YVTN repeat-like/Quinoprotein amine dehydrogenase"/>
    <property type="match status" value="2"/>
</dbReference>
<dbReference type="PANTHER" id="PTHR44324:SF4">
    <property type="entry name" value="WD40 REPEAT DOMAIN 95"/>
    <property type="match status" value="1"/>
</dbReference>
<keyword evidence="2" id="KW-0106">Calcium</keyword>
<feature type="domain" description="EF-hand" evidence="5">
    <location>
        <begin position="278"/>
        <end position="313"/>
    </location>
</feature>
<dbReference type="SMART" id="SM00054">
    <property type="entry name" value="EFh"/>
    <property type="match status" value="3"/>
</dbReference>
<dbReference type="PROSITE" id="PS00018">
    <property type="entry name" value="EF_HAND_1"/>
    <property type="match status" value="1"/>
</dbReference>
<evidence type="ECO:0000313" key="6">
    <source>
        <dbReference type="EMBL" id="ETV75177.1"/>
    </source>
</evidence>
<accession>W4G635</accession>
<dbReference type="Gene3D" id="2.60.60.30">
    <property type="entry name" value="sav2460 like domains"/>
    <property type="match status" value="1"/>
</dbReference>
<reference evidence="6" key="1">
    <citation type="submission" date="2013-12" db="EMBL/GenBank/DDBJ databases">
        <title>The Genome Sequence of Aphanomyces astaci APO3.</title>
        <authorList>
            <consortium name="The Broad Institute Genomics Platform"/>
            <person name="Russ C."/>
            <person name="Tyler B."/>
            <person name="van West P."/>
            <person name="Dieguez-Uribeondo J."/>
            <person name="Young S.K."/>
            <person name="Zeng Q."/>
            <person name="Gargeya S."/>
            <person name="Fitzgerald M."/>
            <person name="Abouelleil A."/>
            <person name="Alvarado L."/>
            <person name="Chapman S.B."/>
            <person name="Gainer-Dewar J."/>
            <person name="Goldberg J."/>
            <person name="Griggs A."/>
            <person name="Gujja S."/>
            <person name="Hansen M."/>
            <person name="Howarth C."/>
            <person name="Imamovic A."/>
            <person name="Ireland A."/>
            <person name="Larimer J."/>
            <person name="McCowan C."/>
            <person name="Murphy C."/>
            <person name="Pearson M."/>
            <person name="Poon T.W."/>
            <person name="Priest M."/>
            <person name="Roberts A."/>
            <person name="Saif S."/>
            <person name="Shea T."/>
            <person name="Sykes S."/>
            <person name="Wortman J."/>
            <person name="Nusbaum C."/>
            <person name="Birren B."/>
        </authorList>
    </citation>
    <scope>NUCLEOTIDE SEQUENCE [LARGE SCALE GENOMIC DNA]</scope>
    <source>
        <strain evidence="6">APO3</strain>
    </source>
</reference>
<feature type="region of interest" description="Disordered" evidence="4">
    <location>
        <begin position="1414"/>
        <end position="1446"/>
    </location>
</feature>
<dbReference type="GeneID" id="20812388"/>
<dbReference type="CDD" id="cd00051">
    <property type="entry name" value="EFh"/>
    <property type="match status" value="1"/>
</dbReference>
<dbReference type="Gene3D" id="1.10.238.10">
    <property type="entry name" value="EF-hand"/>
    <property type="match status" value="1"/>
</dbReference>
<dbReference type="STRING" id="112090.W4G635"/>
<dbReference type="EMBL" id="KI913141">
    <property type="protein sequence ID" value="ETV75177.1"/>
    <property type="molecule type" value="Genomic_DNA"/>
</dbReference>
<feature type="region of interest" description="Disordered" evidence="4">
    <location>
        <begin position="975"/>
        <end position="1022"/>
    </location>
</feature>
<dbReference type="InterPro" id="IPR018247">
    <property type="entry name" value="EF_Hand_1_Ca_BS"/>
</dbReference>
<dbReference type="RefSeq" id="XP_009835226.1">
    <property type="nucleotide sequence ID" value="XM_009836924.1"/>
</dbReference>
<feature type="repeat" description="WD" evidence="3">
    <location>
        <begin position="830"/>
        <end position="871"/>
    </location>
</feature>
<feature type="compositionally biased region" description="Low complexity" evidence="4">
    <location>
        <begin position="1349"/>
        <end position="1363"/>
    </location>
</feature>
<sequence>MPPPPPVLGQTLPSARNVSEANVHISNPNAVIHISTSRPGKHKPSMVDTYCLLFNAQGQLVEHMSHNPASIDGAITQVPRNQYGHDQKFIVALQYVNYGIDVVGFIISHSEDTVSDQSRPLDECSVQCVLHSSNVDVTLCQGQGDVLCEYAYSPHDPSGGLFRNATMVCKIYRDTRQRSHWVFNPIGEGMTCVSHCIVGLTRCAQLHLVDIIPDIDIPNVASLNSIQGICSALSSVEFLAFENKFPANGHDKRAFATCLCEGMVRSRPELRSEKRITALLSLLYEMFDQIDINGDCQVDWEEFTSFCVALGMISTKQSQLAEGKGVEYTYKQHPCHGSKTFPYHITRIKCFDAIRKVAVLEHMSPNISIFDFDGHFLHDKTSIAKSSVMKDGLYVIDIDHVPGKNCFVVSSSDRAITVWSIVNAVKGQYVQSGKVVNHDMMMVVKWCPMLKLCLLSSVKSTSLWNVDTCKVEHRLRHHSDLVTDVVEIPATRLFATCSFDHNVAVWEADRMKVLFQFTGHTQAVMHLDCNGNVLVSCGFEHHARVWSIATRKHLVMLTGHHYALLDVKLVRHHSAKLFCVTGDTSGHFKIWDISRCIVDASRDAAVVLHTYTVNVVGSMAPIFHSFAIIPERKRTTELLDIWAGNFQVLRLVPEMVTSLHSPLQFVLYNQVSHTFTASIAGRITVWSGKSGVIIQEPIAITSAEVCAMCFDLPRQRKLFIATSDGRVSMFNPITGLLMDSAQLHDGEVMSMIYCERTNCLITNGTDDSLSICNDVQGEGRLDPMRSIDNVHRAPMSACAYSSEHGLIATGDTNGHIRVHDFQRLSLIFRCDGHKGEVTALAFHRQCCVLFAGDSAGEVLVWQVLNVSTMSKCLMRLTSTAATPVSSLSSTFVTDVSPTAPTSCGISSLCMTEDSEHSFASVVAADDLGYVHCWPLQSIRQHFRGVMRIHFDPLAESMIAYARGGYNPNLRISRRQSVMAPPPPPPVASSTATQAATDQRSRGPRQKQPSQKGGNGRTPSPRVADALSWKAHDSKILQLCPLQFPGFLYSYDDVGVRLWDAEGGCLGTLQRRFDDAESQPMQWQYRPSILLVDNSATMKQMALDILTAAVADSNSSVVGMGDGDNAIPATMTGLETQDVTGILTASDPRTPRTMRRYASLASVMEKVKAFKVDDPGLGTVLEGLKAHAEADRAFSRMSVKAGVKENVFSQDEAYALEAVGRDALQRRNYETILFPPLLLTTAQIKKAYAKECASISEESAGDRPEQHASSTSTSSSRWSGVQDLPILRTCDNFAVEVAARRLKLATTGQSSRHEMSVEPSEFLKRHLQEIQPKKRSKRRPKRKIVRPRKNPQQEPQAGQVQQKPTMVMESYIKMTTVDDKSNVVLLPTLSKKPLKAAFIMQKSASMPVLHAVVTESKHDQDDDRTADKIIDNDAEEDVTTPLSSRPEIRPEVKENIRRKMVLCDSMCHETRVRKAMPSRVKVAKKRRPPIDPVEWAKAGKNPFGPHYSVREVLEFGETLLRFDKDLSGDIDTDEWMKIMTAFMPKAQDADVAVVKDLFATVDANEDGLISLNELLHIVFLQATREQLLLMEELIRRTSRGNEPDDASPAPSPAPVVPSSNDEIE</sequence>
<dbReference type="InterPro" id="IPR015943">
    <property type="entry name" value="WD40/YVTN_repeat-like_dom_sf"/>
</dbReference>
<dbReference type="InterPro" id="IPR001680">
    <property type="entry name" value="WD40_rpt"/>
</dbReference>
<dbReference type="PROSITE" id="PS50082">
    <property type="entry name" value="WD_REPEATS_2"/>
    <property type="match status" value="2"/>
</dbReference>
<dbReference type="SUPFAM" id="SSF47473">
    <property type="entry name" value="EF-hand"/>
    <property type="match status" value="1"/>
</dbReference>
<proteinExistence type="predicted"/>
<feature type="repeat" description="WD" evidence="3">
    <location>
        <begin position="475"/>
        <end position="516"/>
    </location>
</feature>
<dbReference type="PANTHER" id="PTHR44324">
    <property type="entry name" value="WD40 REPEAT DOMAIN 95"/>
    <property type="match status" value="1"/>
</dbReference>
<dbReference type="InterPro" id="IPR036322">
    <property type="entry name" value="WD40_repeat_dom_sf"/>
</dbReference>
<dbReference type="OrthoDB" id="189968at2759"/>
<evidence type="ECO:0000256" key="1">
    <source>
        <dbReference type="ARBA" id="ARBA00022737"/>
    </source>
</evidence>
<dbReference type="PROSITE" id="PS50222">
    <property type="entry name" value="EF_HAND_2"/>
    <property type="match status" value="3"/>
</dbReference>
<dbReference type="Pfam" id="PF00400">
    <property type="entry name" value="WD40"/>
    <property type="match status" value="3"/>
</dbReference>
<feature type="domain" description="EF-hand" evidence="5">
    <location>
        <begin position="1548"/>
        <end position="1583"/>
    </location>
</feature>
<dbReference type="VEuPathDB" id="FungiDB:H257_10392"/>
<dbReference type="InterPro" id="IPR051242">
    <property type="entry name" value="WD-EF-hand_domain"/>
</dbReference>
<feature type="region of interest" description="Disordered" evidence="4">
    <location>
        <begin position="1305"/>
        <end position="1364"/>
    </location>
</feature>
<name>W4G635_APHAT</name>
<evidence type="ECO:0000256" key="4">
    <source>
        <dbReference type="SAM" id="MobiDB-lite"/>
    </source>
</evidence>
<dbReference type="SMART" id="SM00320">
    <property type="entry name" value="WD40"/>
    <property type="match status" value="9"/>
</dbReference>
<gene>
    <name evidence="6" type="ORF">H257_10392</name>
</gene>
<evidence type="ECO:0000256" key="3">
    <source>
        <dbReference type="PROSITE-ProRule" id="PRU00221"/>
    </source>
</evidence>
<feature type="compositionally biased region" description="Basic residues" evidence="4">
    <location>
        <begin position="1332"/>
        <end position="1348"/>
    </location>
</feature>
<protein>
    <recommendedName>
        <fullName evidence="5">EF-hand domain-containing protein</fullName>
    </recommendedName>
</protein>
<evidence type="ECO:0000259" key="5">
    <source>
        <dbReference type="PROSITE" id="PS50222"/>
    </source>
</evidence>
<keyword evidence="3" id="KW-0853">WD repeat</keyword>
<feature type="compositionally biased region" description="Basic and acidic residues" evidence="4">
    <location>
        <begin position="1310"/>
        <end position="1331"/>
    </location>
</feature>
<feature type="region of interest" description="Disordered" evidence="4">
    <location>
        <begin position="1255"/>
        <end position="1277"/>
    </location>
</feature>